<organism evidence="4 5">
    <name type="scientific">Cupriavidus taiwanensis</name>
    <dbReference type="NCBI Taxonomy" id="164546"/>
    <lineage>
        <taxon>Bacteria</taxon>
        <taxon>Pseudomonadati</taxon>
        <taxon>Pseudomonadota</taxon>
        <taxon>Betaproteobacteria</taxon>
        <taxon>Burkholderiales</taxon>
        <taxon>Burkholderiaceae</taxon>
        <taxon>Cupriavidus</taxon>
    </lineage>
</organism>
<dbReference type="FunFam" id="3.40.309.10:FF:000012">
    <property type="entry name" value="Betaine aldehyde dehydrogenase"/>
    <property type="match status" value="1"/>
</dbReference>
<dbReference type="Gene3D" id="3.40.605.10">
    <property type="entry name" value="Aldehyde Dehydrogenase, Chain A, domain 1"/>
    <property type="match status" value="1"/>
</dbReference>
<dbReference type="AlphaFoldDB" id="A0A9Q7V1A1"/>
<dbReference type="SUPFAM" id="SSF53720">
    <property type="entry name" value="ALDH-like"/>
    <property type="match status" value="1"/>
</dbReference>
<protein>
    <submittedName>
        <fullName evidence="4">3-succinoylsemialdehyde-pyridine dehydrogenase</fullName>
        <ecNumber evidence="4">1.2.1.83</ecNumber>
    </submittedName>
</protein>
<dbReference type="GO" id="GO:0016620">
    <property type="term" value="F:oxidoreductase activity, acting on the aldehyde or oxo group of donors, NAD or NADP as acceptor"/>
    <property type="evidence" value="ECO:0007669"/>
    <property type="project" value="InterPro"/>
</dbReference>
<evidence type="ECO:0000256" key="2">
    <source>
        <dbReference type="ARBA" id="ARBA00023002"/>
    </source>
</evidence>
<evidence type="ECO:0000256" key="1">
    <source>
        <dbReference type="ARBA" id="ARBA00009986"/>
    </source>
</evidence>
<dbReference type="CDD" id="cd07138">
    <property type="entry name" value="ALDH_CddD_SSP0762"/>
    <property type="match status" value="1"/>
</dbReference>
<feature type="domain" description="Aldehyde dehydrogenase" evidence="3">
    <location>
        <begin position="13"/>
        <end position="471"/>
    </location>
</feature>
<geneLocation type="plasmid" evidence="5">
    <name>cbm2636_mp</name>
</geneLocation>
<keyword evidence="2 4" id="KW-0560">Oxidoreductase</keyword>
<proteinExistence type="inferred from homology"/>
<dbReference type="RefSeq" id="WP_115713165.1">
    <property type="nucleotide sequence ID" value="NZ_JAQOLH010000009.1"/>
</dbReference>
<reference evidence="4 5" key="1">
    <citation type="submission" date="2018-01" db="EMBL/GenBank/DDBJ databases">
        <authorList>
            <person name="Clerissi C."/>
        </authorList>
    </citation>
    <scope>NUCLEOTIDE SEQUENCE [LARGE SCALE GENOMIC DNA]</scope>
    <source>
        <strain evidence="4">Cupriavidus taiwanensis SWF 66322</strain>
        <plasmid evidence="5">cbm2636_mp</plasmid>
    </source>
</reference>
<dbReference type="EC" id="1.2.1.83" evidence="4"/>
<dbReference type="Proteomes" id="UP000254259">
    <property type="component" value="Plasmid CBM2636_mp"/>
</dbReference>
<dbReference type="PANTHER" id="PTHR42804:SF1">
    <property type="entry name" value="ALDEHYDE DEHYDROGENASE-RELATED"/>
    <property type="match status" value="1"/>
</dbReference>
<dbReference type="InterPro" id="IPR015590">
    <property type="entry name" value="Aldehyde_DH_dom"/>
</dbReference>
<dbReference type="InterPro" id="IPR016163">
    <property type="entry name" value="Ald_DH_C"/>
</dbReference>
<dbReference type="PANTHER" id="PTHR42804">
    <property type="entry name" value="ALDEHYDE DEHYDROGENASE"/>
    <property type="match status" value="1"/>
</dbReference>
<dbReference type="EMBL" id="LT984814">
    <property type="protein sequence ID" value="SPD67670.1"/>
    <property type="molecule type" value="Genomic_DNA"/>
</dbReference>
<evidence type="ECO:0000259" key="3">
    <source>
        <dbReference type="Pfam" id="PF00171"/>
    </source>
</evidence>
<dbReference type="InterPro" id="IPR016161">
    <property type="entry name" value="Ald_DH/histidinol_DH"/>
</dbReference>
<name>A0A9Q7V1A1_9BURK</name>
<evidence type="ECO:0000313" key="4">
    <source>
        <dbReference type="EMBL" id="SPD67670.1"/>
    </source>
</evidence>
<dbReference type="Gene3D" id="3.40.309.10">
    <property type="entry name" value="Aldehyde Dehydrogenase, Chain A, domain 2"/>
    <property type="match status" value="1"/>
</dbReference>
<comment type="similarity">
    <text evidence="1">Belongs to the aldehyde dehydrogenase family.</text>
</comment>
<gene>
    <name evidence="4" type="primary">ald</name>
    <name evidence="4" type="ORF">CBM2636_MP20520</name>
</gene>
<dbReference type="InterPro" id="IPR016162">
    <property type="entry name" value="Ald_DH_N"/>
</dbReference>
<dbReference type="Pfam" id="PF00171">
    <property type="entry name" value="Aldedh"/>
    <property type="match status" value="1"/>
</dbReference>
<sequence length="473" mass="49655">MHIVDKFYIHGKWVQPAEGATQADIIDPATEAVAGRLAMGTAADVDRAVAAAREAFPAWSLSTRETRIALLERIIAAYQARMPDLAQAVRQEIGAPITLATNLQAAIGLGQLQATLQALRDFAFESPRGKSLVLREAIGVAALITPWNWPLNQIAAKVAPALAAGCTVVLKPSEIAPLDAQIFAEIMDAAGTPPGVFNMLYGEGRVVGAALSSHPQVDMVSITGSTRAGVEVAISAAPTVKRVAQELGGKSPLIVLDDADLQAAVTSGVAQCMVNSGQTCVAPTRVLVPRARYEEAVQIAAAVANAVKVGDPSDPHTKMGPISNRGQYDKVQRLIGVGIEEGARLAAGGPGRPDGLERGFYARPTIFADVRNDMAIAREEIFGPVLCLLPYDSEEEAVAIANDTDFGLAAYVASSDPARARRLAARLRAGNVRINGAMMDITAPFGGYKTSGNGREYGPEGIAEFLETKTVTG</sequence>
<accession>A0A9Q7V1A1</accession>
<dbReference type="FunFam" id="3.40.605.10:FF:000007">
    <property type="entry name" value="NAD/NADP-dependent betaine aldehyde dehydrogenase"/>
    <property type="match status" value="1"/>
</dbReference>
<keyword evidence="4" id="KW-0614">Plasmid</keyword>
<evidence type="ECO:0000313" key="5">
    <source>
        <dbReference type="Proteomes" id="UP000254259"/>
    </source>
</evidence>